<evidence type="ECO:0000256" key="1">
    <source>
        <dbReference type="ARBA" id="ARBA00022801"/>
    </source>
</evidence>
<keyword evidence="4" id="KW-1185">Reference proteome</keyword>
<dbReference type="PROSITE" id="PS00141">
    <property type="entry name" value="ASP_PROTEASE"/>
    <property type="match status" value="1"/>
</dbReference>
<dbReference type="SUPFAM" id="SSF50630">
    <property type="entry name" value="Acid proteases"/>
    <property type="match status" value="1"/>
</dbReference>
<evidence type="ECO:0000313" key="4">
    <source>
        <dbReference type="Proteomes" id="UP001596303"/>
    </source>
</evidence>
<protein>
    <submittedName>
        <fullName evidence="3">Retropepsin-like aspartic protease</fullName>
    </submittedName>
</protein>
<accession>A0ABW1S8A5</accession>
<dbReference type="EMBL" id="JBHSSW010000005">
    <property type="protein sequence ID" value="MFC6197744.1"/>
    <property type="molecule type" value="Genomic_DNA"/>
</dbReference>
<sequence>MLYGFFRRGRAGYLYDPPCLAGKVEITLNAGEPPLSGCVTFLVDTGAQHTILNPVDARRLGWTFSSDVPNVLVQGIAGEALAQEVEASVFFADPDEAVLRGFSVSLLILPYEERLLKRPSVIGRDLLHFWDMSHGPYQGVLEFEPVWKGEVRAYEAVIEDRHPR</sequence>
<reference evidence="4" key="1">
    <citation type="journal article" date="2019" name="Int. J. Syst. Evol. Microbiol.">
        <title>The Global Catalogue of Microorganisms (GCM) 10K type strain sequencing project: providing services to taxonomists for standard genome sequencing and annotation.</title>
        <authorList>
            <consortium name="The Broad Institute Genomics Platform"/>
            <consortium name="The Broad Institute Genome Sequencing Center for Infectious Disease"/>
            <person name="Wu L."/>
            <person name="Ma J."/>
        </authorList>
    </citation>
    <scope>NUCLEOTIDE SEQUENCE [LARGE SCALE GENOMIC DNA]</scope>
    <source>
        <strain evidence="4">CGMCC-1.15741</strain>
    </source>
</reference>
<dbReference type="RefSeq" id="WP_377377072.1">
    <property type="nucleotide sequence ID" value="NZ_JBHSSW010000005.1"/>
</dbReference>
<proteinExistence type="predicted"/>
<dbReference type="PROSITE" id="PS50175">
    <property type="entry name" value="ASP_PROT_RETROV"/>
    <property type="match status" value="1"/>
</dbReference>
<dbReference type="Gene3D" id="2.40.70.10">
    <property type="entry name" value="Acid Proteases"/>
    <property type="match status" value="1"/>
</dbReference>
<gene>
    <name evidence="3" type="ORF">ACFQDM_06620</name>
</gene>
<feature type="domain" description="Peptidase A2" evidence="2">
    <location>
        <begin position="39"/>
        <end position="126"/>
    </location>
</feature>
<name>A0ABW1S8A5_9PROT</name>
<dbReference type="Pfam" id="PF13650">
    <property type="entry name" value="Asp_protease_2"/>
    <property type="match status" value="1"/>
</dbReference>
<dbReference type="InterPro" id="IPR001969">
    <property type="entry name" value="Aspartic_peptidase_AS"/>
</dbReference>
<dbReference type="InterPro" id="IPR001995">
    <property type="entry name" value="Peptidase_A2_cat"/>
</dbReference>
<dbReference type="Proteomes" id="UP001596303">
    <property type="component" value="Unassembled WGS sequence"/>
</dbReference>
<organism evidence="3 4">
    <name type="scientific">Ponticaulis profundi</name>
    <dbReference type="NCBI Taxonomy" id="2665222"/>
    <lineage>
        <taxon>Bacteria</taxon>
        <taxon>Pseudomonadati</taxon>
        <taxon>Pseudomonadota</taxon>
        <taxon>Alphaproteobacteria</taxon>
        <taxon>Hyphomonadales</taxon>
        <taxon>Hyphomonadaceae</taxon>
        <taxon>Ponticaulis</taxon>
    </lineage>
</organism>
<comment type="caution">
    <text evidence="3">The sequence shown here is derived from an EMBL/GenBank/DDBJ whole genome shotgun (WGS) entry which is preliminary data.</text>
</comment>
<dbReference type="InterPro" id="IPR021109">
    <property type="entry name" value="Peptidase_aspartic_dom_sf"/>
</dbReference>
<evidence type="ECO:0000313" key="3">
    <source>
        <dbReference type="EMBL" id="MFC6197744.1"/>
    </source>
</evidence>
<evidence type="ECO:0000259" key="2">
    <source>
        <dbReference type="PROSITE" id="PS50175"/>
    </source>
</evidence>
<keyword evidence="1" id="KW-0378">Hydrolase</keyword>